<gene>
    <name evidence="2" type="ORF">EUB48_13760</name>
</gene>
<dbReference type="Gene3D" id="1.20.1250.20">
    <property type="entry name" value="MFS general substrate transporter like domains"/>
    <property type="match status" value="2"/>
</dbReference>
<keyword evidence="1" id="KW-0812">Transmembrane</keyword>
<proteinExistence type="predicted"/>
<feature type="transmembrane region" description="Helical" evidence="1">
    <location>
        <begin position="166"/>
        <end position="187"/>
    </location>
</feature>
<name>A0A515DHA1_9BURK</name>
<dbReference type="OrthoDB" id="9797953at2"/>
<reference evidence="2 3" key="1">
    <citation type="submission" date="2019-01" db="EMBL/GenBank/DDBJ databases">
        <title>Genomic insights into a novel species Rhodoferax sp.</title>
        <authorList>
            <person name="Jin L."/>
        </authorList>
    </citation>
    <scope>NUCLEOTIDE SEQUENCE [LARGE SCALE GENOMIC DNA]</scope>
    <source>
        <strain evidence="2 3">CHu59-6-5</strain>
    </source>
</reference>
<dbReference type="AlphaFoldDB" id="A0A515DHA1"/>
<keyword evidence="3" id="KW-1185">Reference proteome</keyword>
<organism evidence="2 3">
    <name type="scientific">Rhodoferax sediminis</name>
    <dbReference type="NCBI Taxonomy" id="2509614"/>
    <lineage>
        <taxon>Bacteria</taxon>
        <taxon>Pseudomonadati</taxon>
        <taxon>Pseudomonadota</taxon>
        <taxon>Betaproteobacteria</taxon>
        <taxon>Burkholderiales</taxon>
        <taxon>Comamonadaceae</taxon>
        <taxon>Rhodoferax</taxon>
    </lineage>
</organism>
<feature type="transmembrane region" description="Helical" evidence="1">
    <location>
        <begin position="297"/>
        <end position="314"/>
    </location>
</feature>
<dbReference type="GO" id="GO:0005886">
    <property type="term" value="C:plasma membrane"/>
    <property type="evidence" value="ECO:0007669"/>
    <property type="project" value="TreeGrafter"/>
</dbReference>
<feature type="transmembrane region" description="Helical" evidence="1">
    <location>
        <begin position="78"/>
        <end position="95"/>
    </location>
</feature>
<sequence length="383" mass="38950">MTANRHPISALKITLIGFAALASAMGVGRFAFTPLLPLMQAHAGMSLRQGAWLAGANYVGYLVGAMLCSITVPAPRHAVRFGLVAVALLTLGMGVTDGFDAWLALRFGAGVASAYVLVGVSAWALPVLARHDRSVWSGWVFAGVGVGISLAGLVVLLAGLGGSDPAGVWLLLGLASIVVAGIAWAPMRAAGAVAASSVRQAGRLGADGWRLVLCYGTFGFGYIIPATFLPAMARDVIADPAVFGWVWPVFGATAALSTVAVALGSRRMQARRVWALGQLVMAAGVLAPVLLPGIGTLLVAAVCVGGTFMVNTMAGMQEARRIAGAHAPKLMAAMTAAFALGQLAGPIVVAMAAADGARHAAGPSLFAVALLLAGAWALRRQPD</sequence>
<dbReference type="InterPro" id="IPR010645">
    <property type="entry name" value="MFS_4"/>
</dbReference>
<keyword evidence="1" id="KW-1133">Transmembrane helix</keyword>
<feature type="transmembrane region" description="Helical" evidence="1">
    <location>
        <begin position="360"/>
        <end position="378"/>
    </location>
</feature>
<evidence type="ECO:0000313" key="2">
    <source>
        <dbReference type="EMBL" id="QDL39803.1"/>
    </source>
</evidence>
<accession>A0A515DHA1</accession>
<feature type="transmembrane region" description="Helical" evidence="1">
    <location>
        <begin position="245"/>
        <end position="264"/>
    </location>
</feature>
<dbReference type="PANTHER" id="PTHR23537">
    <property type="match status" value="1"/>
</dbReference>
<keyword evidence="1" id="KW-0472">Membrane</keyword>
<evidence type="ECO:0000256" key="1">
    <source>
        <dbReference type="SAM" id="Phobius"/>
    </source>
</evidence>
<dbReference type="SUPFAM" id="SSF103473">
    <property type="entry name" value="MFS general substrate transporter"/>
    <property type="match status" value="1"/>
</dbReference>
<dbReference type="PANTHER" id="PTHR23537:SF1">
    <property type="entry name" value="SUGAR TRANSPORTER"/>
    <property type="match status" value="1"/>
</dbReference>
<evidence type="ECO:0000313" key="3">
    <source>
        <dbReference type="Proteomes" id="UP000316798"/>
    </source>
</evidence>
<feature type="transmembrane region" description="Helical" evidence="1">
    <location>
        <begin position="12"/>
        <end position="32"/>
    </location>
</feature>
<protein>
    <submittedName>
        <fullName evidence="2">YbfB/YjiJ family MFS transporter</fullName>
    </submittedName>
</protein>
<feature type="transmembrane region" description="Helical" evidence="1">
    <location>
        <begin position="208"/>
        <end position="233"/>
    </location>
</feature>
<feature type="transmembrane region" description="Helical" evidence="1">
    <location>
        <begin position="136"/>
        <end position="160"/>
    </location>
</feature>
<feature type="transmembrane region" description="Helical" evidence="1">
    <location>
        <begin position="52"/>
        <end position="71"/>
    </location>
</feature>
<dbReference type="KEGG" id="rhf:EUB48_13760"/>
<dbReference type="EMBL" id="CP035503">
    <property type="protein sequence ID" value="QDL39803.1"/>
    <property type="molecule type" value="Genomic_DNA"/>
</dbReference>
<dbReference type="Pfam" id="PF06779">
    <property type="entry name" value="MFS_4"/>
    <property type="match status" value="1"/>
</dbReference>
<dbReference type="Proteomes" id="UP000316798">
    <property type="component" value="Chromosome"/>
</dbReference>
<feature type="transmembrane region" description="Helical" evidence="1">
    <location>
        <begin position="107"/>
        <end position="129"/>
    </location>
</feature>
<feature type="transmembrane region" description="Helical" evidence="1">
    <location>
        <begin position="335"/>
        <end position="354"/>
    </location>
</feature>
<dbReference type="InterPro" id="IPR036259">
    <property type="entry name" value="MFS_trans_sf"/>
</dbReference>